<dbReference type="STRING" id="287098.SAMN05421665_0248"/>
<organism evidence="2 3">
    <name type="scientific">Yoonia rosea</name>
    <dbReference type="NCBI Taxonomy" id="287098"/>
    <lineage>
        <taxon>Bacteria</taxon>
        <taxon>Pseudomonadati</taxon>
        <taxon>Pseudomonadota</taxon>
        <taxon>Alphaproteobacteria</taxon>
        <taxon>Rhodobacterales</taxon>
        <taxon>Paracoccaceae</taxon>
        <taxon>Yoonia</taxon>
    </lineage>
</organism>
<reference evidence="3" key="1">
    <citation type="submission" date="2017-01" db="EMBL/GenBank/DDBJ databases">
        <authorList>
            <person name="Varghese N."/>
            <person name="Submissions S."/>
        </authorList>
    </citation>
    <scope>NUCLEOTIDE SEQUENCE [LARGE SCALE GENOMIC DNA]</scope>
    <source>
        <strain evidence="3">DSM 29591</strain>
    </source>
</reference>
<dbReference type="AlphaFoldDB" id="A0A1R3WCZ1"/>
<keyword evidence="1" id="KW-1133">Transmembrane helix</keyword>
<proteinExistence type="predicted"/>
<keyword evidence="1" id="KW-0472">Membrane</keyword>
<dbReference type="Proteomes" id="UP000186997">
    <property type="component" value="Unassembled WGS sequence"/>
</dbReference>
<evidence type="ECO:0000313" key="2">
    <source>
        <dbReference type="EMBL" id="SIT75739.1"/>
    </source>
</evidence>
<evidence type="ECO:0000256" key="1">
    <source>
        <dbReference type="SAM" id="Phobius"/>
    </source>
</evidence>
<evidence type="ECO:0000313" key="3">
    <source>
        <dbReference type="Proteomes" id="UP000186997"/>
    </source>
</evidence>
<feature type="transmembrane region" description="Helical" evidence="1">
    <location>
        <begin position="6"/>
        <end position="29"/>
    </location>
</feature>
<gene>
    <name evidence="2" type="ORF">SAMN05421665_0248</name>
</gene>
<keyword evidence="3" id="KW-1185">Reference proteome</keyword>
<keyword evidence="1" id="KW-0812">Transmembrane</keyword>
<dbReference type="EMBL" id="FTPR01000001">
    <property type="protein sequence ID" value="SIT75739.1"/>
    <property type="molecule type" value="Genomic_DNA"/>
</dbReference>
<sequence length="341" mass="35460">MDSYPFDHILLFFVCMVHAGDIAGVVRIANDAISMAMRPASCHSARMTTARLFLATCLIWLLTLASPAGAGAVTMADLQTGIGDLKDNSDLVDGGLGAALLHGGIGCAANAAFDGSCASGFAVSFGTELIAGQLSANFEADPNMDARAQEAARMAFEQNRAALIGAFAGYITSGGNAVNVNQGASVARSAVANNRQLHVQEAELIGLYAGVFAREQGISVEEATALLTAETLIGISDDFAHLESDAAARAFLDGLEQAGQVVDGQTLFGQLDRGSDEYRNSTINMGDMVQTSGLLLIADQVAFNRALALSLGLRHLRSNSYGNLVVSPKVGRRLTAKNSAS</sequence>
<protein>
    <submittedName>
        <fullName evidence="2">Filamentous hemagglutinin</fullName>
    </submittedName>
</protein>
<accession>A0A1R3WCZ1</accession>
<name>A0A1R3WCZ1_9RHOB</name>
<feature type="transmembrane region" description="Helical" evidence="1">
    <location>
        <begin position="50"/>
        <end position="70"/>
    </location>
</feature>